<dbReference type="EMBL" id="LN899820">
    <property type="protein sequence ID" value="CUV54387.1"/>
    <property type="molecule type" value="Genomic_DNA"/>
</dbReference>
<dbReference type="InterPro" id="IPR007459">
    <property type="entry name" value="DNA_pol3_chi"/>
</dbReference>
<name>A0A0K1ZIC5_RALSL</name>
<evidence type="ECO:0000313" key="1">
    <source>
        <dbReference type="EMBL" id="AYA45892.1"/>
    </source>
</evidence>
<dbReference type="Pfam" id="PF04364">
    <property type="entry name" value="DNA_pol3_chi"/>
    <property type="match status" value="1"/>
</dbReference>
<dbReference type="GO" id="GO:0003677">
    <property type="term" value="F:DNA binding"/>
    <property type="evidence" value="ECO:0007669"/>
    <property type="project" value="InterPro"/>
</dbReference>
<dbReference type="PANTHER" id="PTHR38767:SF1">
    <property type="entry name" value="DNA POLYMERASE III SUBUNIT CHI"/>
    <property type="match status" value="1"/>
</dbReference>
<reference evidence="1" key="2">
    <citation type="submission" date="2018-01" db="EMBL/GenBank/DDBJ databases">
        <title>Ralstonia pseudosolanacearum P824 infects blueberry.</title>
        <authorList>
            <person name="Bocsanczy A.M."/>
            <person name="Norman D.J."/>
        </authorList>
    </citation>
    <scope>NUCLEOTIDE SEQUENCE</scope>
    <source>
        <strain evidence="1">P824</strain>
    </source>
</reference>
<gene>
    <name evidence="5" type="primary">holC</name>
    <name evidence="10" type="ORF">LH706_05705</name>
    <name evidence="2" type="ORF">PSS4_v1_160060</name>
    <name evidence="9" type="ORF">RD1301_v1_440028</name>
    <name evidence="1" type="ORF">RSP824_05015</name>
    <name evidence="3" type="ORF">RUN1744_v1_840075</name>
    <name evidence="4" type="ORF">RUN1985_v1_280066</name>
    <name evidence="8" type="ORF">RUN215_v1_340002</name>
    <name evidence="5" type="ORF">TD1301_v1_1760043</name>
    <name evidence="6" type="ORF">TF3108_v1_70081</name>
    <name evidence="7" type="ORF">TO10_v1_100127</name>
</gene>
<reference evidence="10" key="4">
    <citation type="submission" date="2021-10" db="EMBL/GenBank/DDBJ databases">
        <title>Complete genome sequences of five Ralstonia solancearum strains isolated from sunflower.</title>
        <authorList>
            <person name="She X."/>
            <person name="He Z."/>
        </authorList>
    </citation>
    <scope>NUCLEOTIDE SEQUENCE</scope>
    <source>
        <strain evidence="10">RS638</strain>
    </source>
</reference>
<dbReference type="EMBL" id="LN899823">
    <property type="protein sequence ID" value="CUV25148.1"/>
    <property type="molecule type" value="Genomic_DNA"/>
</dbReference>
<dbReference type="EMBL" id="CP025741">
    <property type="protein sequence ID" value="AYA45892.1"/>
    <property type="molecule type" value="Genomic_DNA"/>
</dbReference>
<dbReference type="GO" id="GO:0003887">
    <property type="term" value="F:DNA-directed DNA polymerase activity"/>
    <property type="evidence" value="ECO:0007669"/>
    <property type="project" value="UniProtKB-EC"/>
</dbReference>
<reference evidence="5" key="1">
    <citation type="submission" date="2015-10" db="EMBL/GenBank/DDBJ databases">
        <authorList>
            <person name="Gilbert D.G."/>
        </authorList>
    </citation>
    <scope>NUCLEOTIDE SEQUENCE</scope>
    <source>
        <strain evidence="5">Phyl III-seqv23</strain>
    </source>
</reference>
<protein>
    <submittedName>
        <fullName evidence="1">DNA polymerase III subunit chi</fullName>
    </submittedName>
    <submittedName>
        <fullName evidence="5">Putative dna polymerase III (Chi subunit) protein</fullName>
        <ecNumber evidence="5 10">2.7.7.7</ecNumber>
    </submittedName>
</protein>
<dbReference type="InterPro" id="IPR036768">
    <property type="entry name" value="PolIII_chi_sf"/>
</dbReference>
<evidence type="ECO:0000313" key="7">
    <source>
        <dbReference type="EMBL" id="CUV43802.1"/>
    </source>
</evidence>
<evidence type="ECO:0000313" key="4">
    <source>
        <dbReference type="EMBL" id="CUV28751.1"/>
    </source>
</evidence>
<dbReference type="EC" id="2.7.7.7" evidence="5 10"/>
<dbReference type="Proteomes" id="UP000262427">
    <property type="component" value="Chromosome CM"/>
</dbReference>
<accession>A0A0K1ZIC5</accession>
<evidence type="ECO:0000313" key="8">
    <source>
        <dbReference type="EMBL" id="CUV54387.1"/>
    </source>
</evidence>
<reference evidence="11" key="3">
    <citation type="submission" date="2018-01" db="EMBL/GenBank/DDBJ databases">
        <title>Raltonia solanacearum P824 infects blueberry.</title>
        <authorList>
            <person name="Bocsanczy A.M."/>
            <person name="Norman D.J."/>
        </authorList>
    </citation>
    <scope>NUCLEOTIDE SEQUENCE [LARGE SCALE GENOMIC DNA]</scope>
    <source>
        <strain evidence="11">P824</strain>
    </source>
</reference>
<keyword evidence="5" id="KW-0808">Transferase</keyword>
<dbReference type="SMR" id="A0A0K1ZIC5"/>
<evidence type="ECO:0000313" key="10">
    <source>
        <dbReference type="EMBL" id="UZF15940.1"/>
    </source>
</evidence>
<sequence length="142" mass="15931">MTRVDFHSNVPGKLAYACRLVRKAYGAGQKVIVVGNRAALEAFDAQLWTFSQLDFLPHCGLRHRLAAQTPILLADASEPLDDAPHHDILVNLSDATPPLFARFARLIEIVGDDEAERAAARDRFRFYRDRGYPIQHHDVGRA</sequence>
<dbReference type="EMBL" id="LN899824">
    <property type="protein sequence ID" value="CUV28751.1"/>
    <property type="molecule type" value="Genomic_DNA"/>
</dbReference>
<dbReference type="Gene3D" id="3.40.50.10110">
    <property type="entry name" value="DNA polymerase III subunit chi"/>
    <property type="match status" value="1"/>
</dbReference>
<dbReference type="AlphaFoldDB" id="A0A0K1ZIC5"/>
<evidence type="ECO:0000313" key="2">
    <source>
        <dbReference type="EMBL" id="CUV16655.1"/>
    </source>
</evidence>
<dbReference type="EMBL" id="LN899827">
    <property type="protein sequence ID" value="CUV43802.1"/>
    <property type="molecule type" value="Genomic_DNA"/>
</dbReference>
<organism evidence="5">
    <name type="scientific">Ralstonia solanacearum</name>
    <name type="common">Pseudomonas solanacearum</name>
    <dbReference type="NCBI Taxonomy" id="305"/>
    <lineage>
        <taxon>Bacteria</taxon>
        <taxon>Pseudomonadati</taxon>
        <taxon>Pseudomonadota</taxon>
        <taxon>Betaproteobacteria</taxon>
        <taxon>Burkholderiales</taxon>
        <taxon>Burkholderiaceae</taxon>
        <taxon>Ralstonia</taxon>
        <taxon>Ralstonia solanacearum species complex</taxon>
    </lineage>
</organism>
<dbReference type="EMBL" id="LN899826">
    <property type="protein sequence ID" value="CUV38100.1"/>
    <property type="molecule type" value="Genomic_DNA"/>
</dbReference>
<dbReference type="EMBL" id="LN899821">
    <property type="protein sequence ID" value="CUV16655.1"/>
    <property type="molecule type" value="Genomic_DNA"/>
</dbReference>
<dbReference type="GO" id="GO:0006260">
    <property type="term" value="P:DNA replication"/>
    <property type="evidence" value="ECO:0007669"/>
    <property type="project" value="InterPro"/>
</dbReference>
<dbReference type="PATRIC" id="fig|305.107.peg.127"/>
<dbReference type="EMBL" id="CP085043">
    <property type="protein sequence ID" value="UZF15940.1"/>
    <property type="molecule type" value="Genomic_DNA"/>
</dbReference>
<evidence type="ECO:0000313" key="6">
    <source>
        <dbReference type="EMBL" id="CUV38100.1"/>
    </source>
</evidence>
<dbReference type="GO" id="GO:0032298">
    <property type="term" value="P:positive regulation of DNA-templated DNA replication initiation"/>
    <property type="evidence" value="ECO:0007669"/>
    <property type="project" value="TreeGrafter"/>
</dbReference>
<evidence type="ECO:0000313" key="5">
    <source>
        <dbReference type="EMBL" id="CUV35974.1"/>
    </source>
</evidence>
<evidence type="ECO:0000313" key="3">
    <source>
        <dbReference type="EMBL" id="CUV25148.1"/>
    </source>
</evidence>
<evidence type="ECO:0000313" key="9">
    <source>
        <dbReference type="EMBL" id="CUV59475.1"/>
    </source>
</evidence>
<proteinExistence type="predicted"/>
<dbReference type="SUPFAM" id="SSF102400">
    <property type="entry name" value="DNA polymerase III chi subunit"/>
    <property type="match status" value="1"/>
</dbReference>
<dbReference type="NCBIfam" id="NF004348">
    <property type="entry name" value="PRK05728.1-5"/>
    <property type="match status" value="1"/>
</dbReference>
<dbReference type="EMBL" id="LN899825">
    <property type="protein sequence ID" value="CUV35974.1"/>
    <property type="molecule type" value="Genomic_DNA"/>
</dbReference>
<dbReference type="PANTHER" id="PTHR38767">
    <property type="entry name" value="DNA POLYMERASE III SUBUNIT CHI"/>
    <property type="match status" value="1"/>
</dbReference>
<keyword evidence="5" id="KW-0548">Nucleotidyltransferase</keyword>
<dbReference type="EMBL" id="LN899822">
    <property type="protein sequence ID" value="CUV59475.1"/>
    <property type="molecule type" value="Genomic_DNA"/>
</dbReference>
<evidence type="ECO:0000313" key="11">
    <source>
        <dbReference type="Proteomes" id="UP000262427"/>
    </source>
</evidence>